<feature type="transmembrane region" description="Helical" evidence="5">
    <location>
        <begin position="289"/>
        <end position="309"/>
    </location>
</feature>
<reference evidence="6 7" key="1">
    <citation type="submission" date="2017-12" db="EMBL/GenBank/DDBJ databases">
        <title>Mesoplasma syrphidae YJS, Complete Genome.</title>
        <authorList>
            <person name="Knight T.F."/>
            <person name="Citino T."/>
            <person name="Rubinstein R."/>
            <person name="Neuschaefer Z."/>
        </authorList>
    </citation>
    <scope>NUCLEOTIDE SEQUENCE [LARGE SCALE GENOMIC DNA]</scope>
    <source>
        <strain evidence="6 7">YJS</strain>
    </source>
</reference>
<keyword evidence="2 5" id="KW-0812">Transmembrane</keyword>
<proteinExistence type="predicted"/>
<evidence type="ECO:0000256" key="4">
    <source>
        <dbReference type="ARBA" id="ARBA00023136"/>
    </source>
</evidence>
<feature type="transmembrane region" description="Helical" evidence="5">
    <location>
        <begin position="202"/>
        <end position="221"/>
    </location>
</feature>
<dbReference type="AlphaFoldDB" id="A0A2K9CDM4"/>
<dbReference type="Proteomes" id="UP000233419">
    <property type="component" value="Chromosome"/>
</dbReference>
<dbReference type="GO" id="GO:0016020">
    <property type="term" value="C:membrane"/>
    <property type="evidence" value="ECO:0007669"/>
    <property type="project" value="UniProtKB-SubCell"/>
</dbReference>
<gene>
    <name evidence="6" type="ORF">CXP39_03005</name>
</gene>
<evidence type="ECO:0000313" key="6">
    <source>
        <dbReference type="EMBL" id="AUF83754.1"/>
    </source>
</evidence>
<accession>A0A2K9CDM4</accession>
<dbReference type="EMBL" id="CP025257">
    <property type="protein sequence ID" value="AUF83754.1"/>
    <property type="molecule type" value="Genomic_DNA"/>
</dbReference>
<organism evidence="6 7">
    <name type="scientific">Mesoplasma syrphidae</name>
    <dbReference type="NCBI Taxonomy" id="225999"/>
    <lineage>
        <taxon>Bacteria</taxon>
        <taxon>Bacillati</taxon>
        <taxon>Mycoplasmatota</taxon>
        <taxon>Mollicutes</taxon>
        <taxon>Entomoplasmatales</taxon>
        <taxon>Entomoplasmataceae</taxon>
        <taxon>Mesoplasma</taxon>
    </lineage>
</organism>
<feature type="transmembrane region" description="Helical" evidence="5">
    <location>
        <begin position="108"/>
        <end position="134"/>
    </location>
</feature>
<keyword evidence="4 5" id="KW-0472">Membrane</keyword>
<name>A0A2K9CDM4_9MOLU</name>
<evidence type="ECO:0008006" key="8">
    <source>
        <dbReference type="Google" id="ProtNLM"/>
    </source>
</evidence>
<evidence type="ECO:0000256" key="5">
    <source>
        <dbReference type="SAM" id="Phobius"/>
    </source>
</evidence>
<protein>
    <recommendedName>
        <fullName evidence="8">Nicotinamide mononucleotide transporter PnuC</fullName>
    </recommendedName>
</protein>
<evidence type="ECO:0000256" key="1">
    <source>
        <dbReference type="ARBA" id="ARBA00004141"/>
    </source>
</evidence>
<feature type="transmembrane region" description="Helical" evidence="5">
    <location>
        <begin position="36"/>
        <end position="56"/>
    </location>
</feature>
<evidence type="ECO:0000256" key="3">
    <source>
        <dbReference type="ARBA" id="ARBA00022989"/>
    </source>
</evidence>
<evidence type="ECO:0000256" key="2">
    <source>
        <dbReference type="ARBA" id="ARBA00022692"/>
    </source>
</evidence>
<feature type="transmembrane region" description="Helical" evidence="5">
    <location>
        <begin position="164"/>
        <end position="181"/>
    </location>
</feature>
<keyword evidence="7" id="KW-1185">Reference proteome</keyword>
<comment type="subcellular location">
    <subcellularLocation>
        <location evidence="1">Membrane</location>
        <topology evidence="1">Multi-pass membrane protein</topology>
    </subcellularLocation>
</comment>
<dbReference type="KEGG" id="msyr:CXP39_03005"/>
<dbReference type="OrthoDB" id="388122at2"/>
<keyword evidence="3 5" id="KW-1133">Transmembrane helix</keyword>
<sequence>MTKQDLQKQKSKRLIKDLNYLGLGTCIKDLKQLPKFLKIFLIFGAFALTFLNFYSFQGLQIDANSLTDEQKVLLEDVIHNLGSHFTPLIKYSNAYVFGSVIGAPSQGLAIATAILYSMSGLAAFTGLLSVSMIVYGKMSQFLWGLINGFFYCMFALIAGFIGDFIMNVIFILGASLGWYLFNYKHKKQFTVRGRSPIYKITFVLVTIFAVALMSYLWSLAIPKIYEGTTGLNYDEQIGKTQLLFDSIGNGGNLVGYGFQLMNVSEQFWIWMFLNVWKVIQYTPVSSSEWVWTLIIQYSIWTILASFGFWENQLKYIVAWLFPKYSIKE</sequence>
<dbReference type="InterPro" id="IPR006419">
    <property type="entry name" value="NMN_transpt_PnuC"/>
</dbReference>
<evidence type="ECO:0000313" key="7">
    <source>
        <dbReference type="Proteomes" id="UP000233419"/>
    </source>
</evidence>
<dbReference type="RefSeq" id="WP_027048570.1">
    <property type="nucleotide sequence ID" value="NZ_CP025257.1"/>
</dbReference>
<feature type="transmembrane region" description="Helical" evidence="5">
    <location>
        <begin position="141"/>
        <end position="158"/>
    </location>
</feature>
<dbReference type="Pfam" id="PF04973">
    <property type="entry name" value="NMN_transporter"/>
    <property type="match status" value="1"/>
</dbReference>
<dbReference type="GO" id="GO:0034257">
    <property type="term" value="F:nicotinamide riboside transmembrane transporter activity"/>
    <property type="evidence" value="ECO:0007669"/>
    <property type="project" value="InterPro"/>
</dbReference>